<dbReference type="EMBL" id="FNSQ01000005">
    <property type="protein sequence ID" value="SEB47275.1"/>
    <property type="molecule type" value="Genomic_DNA"/>
</dbReference>
<feature type="transmembrane region" description="Helical" evidence="2">
    <location>
        <begin position="41"/>
        <end position="63"/>
    </location>
</feature>
<dbReference type="Gene3D" id="2.60.40.1240">
    <property type="match status" value="1"/>
</dbReference>
<keyword evidence="2" id="KW-0472">Membrane</keyword>
<name>A0A1H4JMU9_9MICO</name>
<keyword evidence="4" id="KW-1185">Reference proteome</keyword>
<proteinExistence type="predicted"/>
<organism evidence="3 4">
    <name type="scientific">Microbacterium hydrocarbonoxydans</name>
    <dbReference type="NCBI Taxonomy" id="273678"/>
    <lineage>
        <taxon>Bacteria</taxon>
        <taxon>Bacillati</taxon>
        <taxon>Actinomycetota</taxon>
        <taxon>Actinomycetes</taxon>
        <taxon>Micrococcales</taxon>
        <taxon>Microbacteriaceae</taxon>
        <taxon>Microbacterium</taxon>
    </lineage>
</organism>
<sequence>MTGDHEGTAHEGAVHESATRGTVVRVAALRARQALADIPRAMWFVAAGLIVLVVVVAAMGGLAQAQASPTELGPGGEARTSVYAVTVQDAEFTDAVESEYLEAEPGEKLLVMTLEMQNLSDAPVGVGTTADRTKAGFINTEAPLLDLVGTTAVDSAAVWRGDGSAGQVILQPGVPSEVTIAWTVPEDAFPDGVVTLDVHEVEVRRGAVILSSGVVTWRAAETSARILIPAEESP</sequence>
<protein>
    <recommendedName>
        <fullName evidence="5">DUF4352 domain-containing protein</fullName>
    </recommendedName>
</protein>
<gene>
    <name evidence="3" type="ORF">SAMN04489807_0914</name>
</gene>
<keyword evidence="2" id="KW-0812">Transmembrane</keyword>
<evidence type="ECO:0008006" key="5">
    <source>
        <dbReference type="Google" id="ProtNLM"/>
    </source>
</evidence>
<dbReference type="Proteomes" id="UP000183750">
    <property type="component" value="Unassembled WGS sequence"/>
</dbReference>
<evidence type="ECO:0000313" key="4">
    <source>
        <dbReference type="Proteomes" id="UP000183750"/>
    </source>
</evidence>
<accession>A0A1H4JMU9</accession>
<dbReference type="AlphaFoldDB" id="A0A1H4JMU9"/>
<keyword evidence="1" id="KW-0732">Signal</keyword>
<dbReference type="InterPro" id="IPR029050">
    <property type="entry name" value="Immunoprotect_excell_Ig-like"/>
</dbReference>
<evidence type="ECO:0000313" key="3">
    <source>
        <dbReference type="EMBL" id="SEB47275.1"/>
    </source>
</evidence>
<keyword evidence="2" id="KW-1133">Transmembrane helix</keyword>
<evidence type="ECO:0000256" key="1">
    <source>
        <dbReference type="ARBA" id="ARBA00022729"/>
    </source>
</evidence>
<reference evidence="4" key="1">
    <citation type="submission" date="2016-10" db="EMBL/GenBank/DDBJ databases">
        <authorList>
            <person name="Varghese N."/>
            <person name="Submissions S."/>
        </authorList>
    </citation>
    <scope>NUCLEOTIDE SEQUENCE [LARGE SCALE GENOMIC DNA]</scope>
    <source>
        <strain evidence="4">DSM 16089</strain>
    </source>
</reference>
<evidence type="ECO:0000256" key="2">
    <source>
        <dbReference type="SAM" id="Phobius"/>
    </source>
</evidence>